<proteinExistence type="predicted"/>
<comment type="caution">
    <text evidence="2">The sequence shown here is derived from an EMBL/GenBank/DDBJ whole genome shotgun (WGS) entry which is preliminary data.</text>
</comment>
<reference evidence="2" key="1">
    <citation type="submission" date="2021-06" db="EMBL/GenBank/DDBJ databases">
        <authorList>
            <person name="Kallberg Y."/>
            <person name="Tangrot J."/>
            <person name="Rosling A."/>
        </authorList>
    </citation>
    <scope>NUCLEOTIDE SEQUENCE</scope>
    <source>
        <strain evidence="2">UK204</strain>
    </source>
</reference>
<dbReference type="AlphaFoldDB" id="A0A9N9F024"/>
<accession>A0A9N9F024</accession>
<dbReference type="EMBL" id="CAJVPQ010000667">
    <property type="protein sequence ID" value="CAG8501009.1"/>
    <property type="molecule type" value="Genomic_DNA"/>
</dbReference>
<sequence length="256" mass="29730">MQTKLHWLFLLLYHSIAVTTRVKREVFPKHQRNANIQCYRPSDLDYIGQPVVLYHEVFSQFLRDCSTIEVDIEICKEVLSFVKFFQKGINGSPQNNGYIFGSKVINKINIDIPIVIHDIKNEIFTGKWEEKPKKYKAILNISACPAFLLYLAGPWLCISDSVKVDNLINMISIVPIMDFTQLTQIARIFTALRKSFRSLIDYCTNLQPKPYDVDTKIYFLFPTTFNDVPFTYISYIQPLVLTAEANNQKIIIKFVQ</sequence>
<evidence type="ECO:0000313" key="2">
    <source>
        <dbReference type="EMBL" id="CAG8501009.1"/>
    </source>
</evidence>
<organism evidence="2 3">
    <name type="scientific">Funneliformis caledonium</name>
    <dbReference type="NCBI Taxonomy" id="1117310"/>
    <lineage>
        <taxon>Eukaryota</taxon>
        <taxon>Fungi</taxon>
        <taxon>Fungi incertae sedis</taxon>
        <taxon>Mucoromycota</taxon>
        <taxon>Glomeromycotina</taxon>
        <taxon>Glomeromycetes</taxon>
        <taxon>Glomerales</taxon>
        <taxon>Glomeraceae</taxon>
        <taxon>Funneliformis</taxon>
    </lineage>
</organism>
<evidence type="ECO:0000256" key="1">
    <source>
        <dbReference type="SAM" id="SignalP"/>
    </source>
</evidence>
<keyword evidence="1" id="KW-0732">Signal</keyword>
<feature type="signal peptide" evidence="1">
    <location>
        <begin position="1"/>
        <end position="17"/>
    </location>
</feature>
<evidence type="ECO:0000313" key="3">
    <source>
        <dbReference type="Proteomes" id="UP000789570"/>
    </source>
</evidence>
<dbReference type="OrthoDB" id="10459565at2759"/>
<feature type="chain" id="PRO_5040142404" evidence="1">
    <location>
        <begin position="18"/>
        <end position="256"/>
    </location>
</feature>
<protein>
    <submittedName>
        <fullName evidence="2">17623_t:CDS:1</fullName>
    </submittedName>
</protein>
<dbReference type="Proteomes" id="UP000789570">
    <property type="component" value="Unassembled WGS sequence"/>
</dbReference>
<keyword evidence="3" id="KW-1185">Reference proteome</keyword>
<gene>
    <name evidence="2" type="ORF">FCALED_LOCUS3704</name>
</gene>
<name>A0A9N9F024_9GLOM</name>